<dbReference type="InterPro" id="IPR003599">
    <property type="entry name" value="Ig_sub"/>
</dbReference>
<dbReference type="Proteomes" id="UP001529510">
    <property type="component" value="Unassembled WGS sequence"/>
</dbReference>
<dbReference type="InterPro" id="IPR036179">
    <property type="entry name" value="Ig-like_dom_sf"/>
</dbReference>
<keyword evidence="1" id="KW-0732">Signal</keyword>
<keyword evidence="2" id="KW-1015">Disulfide bond</keyword>
<evidence type="ECO:0000313" key="7">
    <source>
        <dbReference type="Proteomes" id="UP001529510"/>
    </source>
</evidence>
<feature type="domain" description="Ig-like" evidence="5">
    <location>
        <begin position="1"/>
        <end position="76"/>
    </location>
</feature>
<dbReference type="InterPro" id="IPR003598">
    <property type="entry name" value="Ig_sub2"/>
</dbReference>
<keyword evidence="4" id="KW-0393">Immunoglobulin domain</keyword>
<dbReference type="Pfam" id="PF13927">
    <property type="entry name" value="Ig_3"/>
    <property type="match status" value="1"/>
</dbReference>
<dbReference type="InterPro" id="IPR007110">
    <property type="entry name" value="Ig-like_dom"/>
</dbReference>
<evidence type="ECO:0000256" key="1">
    <source>
        <dbReference type="ARBA" id="ARBA00022729"/>
    </source>
</evidence>
<dbReference type="SMART" id="SM00409">
    <property type="entry name" value="IG"/>
    <property type="match status" value="1"/>
</dbReference>
<dbReference type="InterPro" id="IPR013783">
    <property type="entry name" value="Ig-like_fold"/>
</dbReference>
<evidence type="ECO:0000256" key="4">
    <source>
        <dbReference type="ARBA" id="ARBA00023319"/>
    </source>
</evidence>
<comment type="caution">
    <text evidence="6">The sequence shown here is derived from an EMBL/GenBank/DDBJ whole genome shotgun (WGS) entry which is preliminary data.</text>
</comment>
<protein>
    <recommendedName>
        <fullName evidence="5">Ig-like domain-containing protein</fullName>
    </recommendedName>
</protein>
<name>A0ABD0P099_CIRMR</name>
<evidence type="ECO:0000256" key="2">
    <source>
        <dbReference type="ARBA" id="ARBA00023157"/>
    </source>
</evidence>
<reference evidence="6 7" key="1">
    <citation type="submission" date="2024-05" db="EMBL/GenBank/DDBJ databases">
        <title>Genome sequencing and assembly of Indian major carp, Cirrhinus mrigala (Hamilton, 1822).</title>
        <authorList>
            <person name="Mohindra V."/>
            <person name="Chowdhury L.M."/>
            <person name="Lal K."/>
            <person name="Jena J.K."/>
        </authorList>
    </citation>
    <scope>NUCLEOTIDE SEQUENCE [LARGE SCALE GENOMIC DNA]</scope>
    <source>
        <strain evidence="6">CM1030</strain>
        <tissue evidence="6">Blood</tissue>
    </source>
</reference>
<organism evidence="6 7">
    <name type="scientific">Cirrhinus mrigala</name>
    <name type="common">Mrigala</name>
    <dbReference type="NCBI Taxonomy" id="683832"/>
    <lineage>
        <taxon>Eukaryota</taxon>
        <taxon>Metazoa</taxon>
        <taxon>Chordata</taxon>
        <taxon>Craniata</taxon>
        <taxon>Vertebrata</taxon>
        <taxon>Euteleostomi</taxon>
        <taxon>Actinopterygii</taxon>
        <taxon>Neopterygii</taxon>
        <taxon>Teleostei</taxon>
        <taxon>Ostariophysi</taxon>
        <taxon>Cypriniformes</taxon>
        <taxon>Cyprinidae</taxon>
        <taxon>Labeoninae</taxon>
        <taxon>Labeonini</taxon>
        <taxon>Cirrhinus</taxon>
    </lineage>
</organism>
<gene>
    <name evidence="6" type="ORF">M9458_038804</name>
</gene>
<proteinExistence type="predicted"/>
<sequence>VKVDGKTAVKFEETAKLSCFADSVPPSIYSWKLNGTAMNVSQAEINIEKAKATDSGMYTCEAFNPVTGKTQTNTFKLAVT</sequence>
<dbReference type="SUPFAM" id="SSF48726">
    <property type="entry name" value="Immunoglobulin"/>
    <property type="match status" value="1"/>
</dbReference>
<evidence type="ECO:0000256" key="3">
    <source>
        <dbReference type="ARBA" id="ARBA00023180"/>
    </source>
</evidence>
<dbReference type="PANTHER" id="PTHR44337:SF17">
    <property type="entry name" value="CARCINOEMBRYONIC ANTIGEN-RELATED CELL ADHESION MOLECULE 5 ISOFORM X1"/>
    <property type="match status" value="1"/>
</dbReference>
<dbReference type="PANTHER" id="PTHR44337">
    <property type="entry name" value="CARCINOEMBRYONIC ANTIGEN-RELATED CELL ADHESION MOLECULE 8"/>
    <property type="match status" value="1"/>
</dbReference>
<accession>A0ABD0P099</accession>
<dbReference type="InterPro" id="IPR052598">
    <property type="entry name" value="IgSF_CEA-related"/>
</dbReference>
<dbReference type="PROSITE" id="PS50835">
    <property type="entry name" value="IG_LIKE"/>
    <property type="match status" value="1"/>
</dbReference>
<evidence type="ECO:0000313" key="6">
    <source>
        <dbReference type="EMBL" id="KAL0166960.1"/>
    </source>
</evidence>
<evidence type="ECO:0000259" key="5">
    <source>
        <dbReference type="PROSITE" id="PS50835"/>
    </source>
</evidence>
<keyword evidence="7" id="KW-1185">Reference proteome</keyword>
<feature type="non-terminal residue" evidence="6">
    <location>
        <position position="1"/>
    </location>
</feature>
<dbReference type="EMBL" id="JAMKFB020000019">
    <property type="protein sequence ID" value="KAL0166960.1"/>
    <property type="molecule type" value="Genomic_DNA"/>
</dbReference>
<keyword evidence="3" id="KW-0325">Glycoprotein</keyword>
<dbReference type="Gene3D" id="2.60.40.10">
    <property type="entry name" value="Immunoglobulins"/>
    <property type="match status" value="1"/>
</dbReference>
<feature type="non-terminal residue" evidence="6">
    <location>
        <position position="80"/>
    </location>
</feature>
<dbReference type="SMART" id="SM00408">
    <property type="entry name" value="IGc2"/>
    <property type="match status" value="1"/>
</dbReference>
<dbReference type="AlphaFoldDB" id="A0ABD0P099"/>